<gene>
    <name evidence="11" type="ORF">JK363_17845</name>
</gene>
<evidence type="ECO:0000256" key="6">
    <source>
        <dbReference type="ARBA" id="ARBA00023004"/>
    </source>
</evidence>
<dbReference type="InterPro" id="IPR022687">
    <property type="entry name" value="HTH_DTXR"/>
</dbReference>
<keyword evidence="9" id="KW-0804">Transcription</keyword>
<comment type="caution">
    <text evidence="11">The sequence shown here is derived from an EMBL/GenBank/DDBJ whole genome shotgun (WGS) entry which is preliminary data.</text>
</comment>
<organism evidence="11 12">
    <name type="scientific">Streptomyces coffeae</name>
    <dbReference type="NCBI Taxonomy" id="621382"/>
    <lineage>
        <taxon>Bacteria</taxon>
        <taxon>Bacillati</taxon>
        <taxon>Actinomycetota</taxon>
        <taxon>Actinomycetes</taxon>
        <taxon>Kitasatosporales</taxon>
        <taxon>Streptomycetaceae</taxon>
        <taxon>Streptomyces</taxon>
    </lineage>
</organism>
<dbReference type="SUPFAM" id="SSF50037">
    <property type="entry name" value="C-terminal domain of transcriptional repressors"/>
    <property type="match status" value="1"/>
</dbReference>
<dbReference type="InterPro" id="IPR050536">
    <property type="entry name" value="DtxR_MntR_Metal-Reg"/>
</dbReference>
<dbReference type="PANTHER" id="PTHR33238:SF10">
    <property type="entry name" value="IRON-DEPENDENT REPRESSOR IDER"/>
    <property type="match status" value="1"/>
</dbReference>
<protein>
    <submittedName>
        <fullName evidence="11">Metal-dependent transcriptional regulator</fullName>
    </submittedName>
</protein>
<evidence type="ECO:0000313" key="12">
    <source>
        <dbReference type="Proteomes" id="UP000634229"/>
    </source>
</evidence>
<dbReference type="InterPro" id="IPR008988">
    <property type="entry name" value="Transcriptional_repressor_C"/>
</dbReference>
<dbReference type="Pfam" id="PF18357">
    <property type="entry name" value="DtxR"/>
    <property type="match status" value="1"/>
</dbReference>
<evidence type="ECO:0000313" key="11">
    <source>
        <dbReference type="EMBL" id="MBL1098490.1"/>
    </source>
</evidence>
<comment type="similarity">
    <text evidence="2">Belongs to the DtxR/MntR family.</text>
</comment>
<proteinExistence type="inferred from homology"/>
<evidence type="ECO:0000259" key="10">
    <source>
        <dbReference type="PROSITE" id="PS50944"/>
    </source>
</evidence>
<dbReference type="InterPro" id="IPR022689">
    <property type="entry name" value="Iron_dep_repressor"/>
</dbReference>
<dbReference type="Proteomes" id="UP000634229">
    <property type="component" value="Unassembled WGS sequence"/>
</dbReference>
<keyword evidence="7" id="KW-0805">Transcription regulation</keyword>
<evidence type="ECO:0000256" key="5">
    <source>
        <dbReference type="ARBA" id="ARBA00022491"/>
    </source>
</evidence>
<dbReference type="Gene3D" id="1.10.10.10">
    <property type="entry name" value="Winged helix-like DNA-binding domain superfamily/Winged helix DNA-binding domain"/>
    <property type="match status" value="1"/>
</dbReference>
<comment type="subunit">
    <text evidence="3">Homodimer.</text>
</comment>
<dbReference type="InterPro" id="IPR038157">
    <property type="entry name" value="FeoA_core_dom"/>
</dbReference>
<reference evidence="11 12" key="1">
    <citation type="submission" date="2021-01" db="EMBL/GenBank/DDBJ databases">
        <title>WGS of actinomycetes isolated from Thailand.</title>
        <authorList>
            <person name="Thawai C."/>
        </authorList>
    </citation>
    <scope>NUCLEOTIDE SEQUENCE [LARGE SCALE GENOMIC DNA]</scope>
    <source>
        <strain evidence="11 12">CA1R205</strain>
    </source>
</reference>
<dbReference type="Pfam" id="PF01325">
    <property type="entry name" value="Fe_dep_repress"/>
    <property type="match status" value="1"/>
</dbReference>
<keyword evidence="4" id="KW-0963">Cytoplasm</keyword>
<evidence type="ECO:0000256" key="3">
    <source>
        <dbReference type="ARBA" id="ARBA00011738"/>
    </source>
</evidence>
<evidence type="ECO:0000256" key="1">
    <source>
        <dbReference type="ARBA" id="ARBA00004496"/>
    </source>
</evidence>
<accession>A0ABS1NET7</accession>
<dbReference type="SUPFAM" id="SSF46785">
    <property type="entry name" value="Winged helix' DNA-binding domain"/>
    <property type="match status" value="1"/>
</dbReference>
<sequence>MTTHSLVDPTEMYLRTIFELEEERVVPLRARIAERLQQSGPTVSQTVARMQRDGLVRVAGDRRLVMTESGRRRAVRVMRKHRLAECLLVDVIGLQWEDVHVEASRWQHVMSDAVANRLTEILGYPATCPHGSPIPAWEQNGAVLESVLTMTDAATAAESTVLVVRISELLQNDPSVLLRLKRAGIQPDHTVTVVATEGGVRVTGDERATFPHELSDHIFVETQGGV</sequence>
<dbReference type="SUPFAM" id="SSF47979">
    <property type="entry name" value="Iron-dependent repressor protein, dimerization domain"/>
    <property type="match status" value="1"/>
</dbReference>
<evidence type="ECO:0000256" key="4">
    <source>
        <dbReference type="ARBA" id="ARBA00022490"/>
    </source>
</evidence>
<keyword evidence="6" id="KW-0408">Iron</keyword>
<dbReference type="InterPro" id="IPR001367">
    <property type="entry name" value="Fe_dep_repressor"/>
</dbReference>
<dbReference type="PANTHER" id="PTHR33238">
    <property type="entry name" value="IRON (METAL) DEPENDENT REPRESSOR, DTXR FAMILY"/>
    <property type="match status" value="1"/>
</dbReference>
<dbReference type="PROSITE" id="PS50944">
    <property type="entry name" value="HTH_DTXR"/>
    <property type="match status" value="1"/>
</dbReference>
<comment type="subcellular location">
    <subcellularLocation>
        <location evidence="1">Cytoplasm</location>
    </subcellularLocation>
</comment>
<dbReference type="InterPro" id="IPR040767">
    <property type="entry name" value="DtxR/IdeR_SH3"/>
</dbReference>
<dbReference type="InterPro" id="IPR036390">
    <property type="entry name" value="WH_DNA-bd_sf"/>
</dbReference>
<evidence type="ECO:0000256" key="7">
    <source>
        <dbReference type="ARBA" id="ARBA00023015"/>
    </source>
</evidence>
<keyword evidence="8" id="KW-0238">DNA-binding</keyword>
<dbReference type="Gene3D" id="2.30.30.90">
    <property type="match status" value="1"/>
</dbReference>
<dbReference type="SMART" id="SM00529">
    <property type="entry name" value="HTH_DTXR"/>
    <property type="match status" value="1"/>
</dbReference>
<dbReference type="EMBL" id="JAERRF010000009">
    <property type="protein sequence ID" value="MBL1098490.1"/>
    <property type="molecule type" value="Genomic_DNA"/>
</dbReference>
<feature type="domain" description="HTH dtxR-type" evidence="10">
    <location>
        <begin position="6"/>
        <end position="67"/>
    </location>
</feature>
<keyword evidence="5" id="KW-0678">Repressor</keyword>
<dbReference type="Pfam" id="PF02742">
    <property type="entry name" value="Fe_dep_repr_C"/>
    <property type="match status" value="1"/>
</dbReference>
<keyword evidence="12" id="KW-1185">Reference proteome</keyword>
<name>A0ABS1NET7_9ACTN</name>
<evidence type="ECO:0000256" key="2">
    <source>
        <dbReference type="ARBA" id="ARBA00007871"/>
    </source>
</evidence>
<dbReference type="RefSeq" id="WP_201875898.1">
    <property type="nucleotide sequence ID" value="NZ_JAERRF010000009.1"/>
</dbReference>
<evidence type="ECO:0000256" key="9">
    <source>
        <dbReference type="ARBA" id="ARBA00023163"/>
    </source>
</evidence>
<evidence type="ECO:0000256" key="8">
    <source>
        <dbReference type="ARBA" id="ARBA00023125"/>
    </source>
</evidence>
<dbReference type="InterPro" id="IPR036388">
    <property type="entry name" value="WH-like_DNA-bd_sf"/>
</dbReference>
<dbReference type="InterPro" id="IPR036421">
    <property type="entry name" value="Fe_dep_repressor_sf"/>
</dbReference>